<dbReference type="RefSeq" id="WP_160844460.1">
    <property type="nucleotide sequence ID" value="NZ_WVHT01000004.1"/>
</dbReference>
<evidence type="ECO:0000256" key="3">
    <source>
        <dbReference type="ARBA" id="ARBA00023136"/>
    </source>
</evidence>
<evidence type="ECO:0000256" key="1">
    <source>
        <dbReference type="ARBA" id="ARBA00004236"/>
    </source>
</evidence>
<accession>A0A7K1YA35</accession>
<protein>
    <recommendedName>
        <fullName evidence="6">SMP-30/gluconolactonase/LRE family protein</fullName>
    </recommendedName>
</protein>
<evidence type="ECO:0000313" key="4">
    <source>
        <dbReference type="EMBL" id="MXV51280.1"/>
    </source>
</evidence>
<name>A0A7K1YA35_9SPHI</name>
<keyword evidence="2" id="KW-1003">Cell membrane</keyword>
<dbReference type="Pfam" id="PF06977">
    <property type="entry name" value="SdiA-regulated"/>
    <property type="match status" value="1"/>
</dbReference>
<dbReference type="SUPFAM" id="SSF101898">
    <property type="entry name" value="NHL repeat"/>
    <property type="match status" value="1"/>
</dbReference>
<keyword evidence="5" id="KW-1185">Reference proteome</keyword>
<dbReference type="GO" id="GO:0005886">
    <property type="term" value="C:plasma membrane"/>
    <property type="evidence" value="ECO:0007669"/>
    <property type="project" value="UniProtKB-SubCell"/>
</dbReference>
<comment type="caution">
    <text evidence="4">The sequence shown here is derived from an EMBL/GenBank/DDBJ whole genome shotgun (WGS) entry which is preliminary data.</text>
</comment>
<evidence type="ECO:0000313" key="5">
    <source>
        <dbReference type="Proteomes" id="UP000466586"/>
    </source>
</evidence>
<comment type="subcellular location">
    <subcellularLocation>
        <location evidence="1">Cell membrane</location>
    </subcellularLocation>
</comment>
<evidence type="ECO:0000256" key="2">
    <source>
        <dbReference type="ARBA" id="ARBA00022475"/>
    </source>
</evidence>
<reference evidence="4 5" key="1">
    <citation type="submission" date="2019-11" db="EMBL/GenBank/DDBJ databases">
        <title>Pedobacter sp. HMF7647 Genome sequencing and assembly.</title>
        <authorList>
            <person name="Kang H."/>
            <person name="Kim H."/>
            <person name="Joh K."/>
        </authorList>
    </citation>
    <scope>NUCLEOTIDE SEQUENCE [LARGE SCALE GENOMIC DNA]</scope>
    <source>
        <strain evidence="4 5">HMF7647</strain>
    </source>
</reference>
<keyword evidence="3" id="KW-0472">Membrane</keyword>
<dbReference type="Proteomes" id="UP000466586">
    <property type="component" value="Unassembled WGS sequence"/>
</dbReference>
<organism evidence="4 5">
    <name type="scientific">Hufsiella arboris</name>
    <dbReference type="NCBI Taxonomy" id="2695275"/>
    <lineage>
        <taxon>Bacteria</taxon>
        <taxon>Pseudomonadati</taxon>
        <taxon>Bacteroidota</taxon>
        <taxon>Sphingobacteriia</taxon>
        <taxon>Sphingobacteriales</taxon>
        <taxon>Sphingobacteriaceae</taxon>
        <taxon>Hufsiella</taxon>
    </lineage>
</organism>
<evidence type="ECO:0008006" key="6">
    <source>
        <dbReference type="Google" id="ProtNLM"/>
    </source>
</evidence>
<dbReference type="InterPro" id="IPR009722">
    <property type="entry name" value="YjiK/CarP"/>
</dbReference>
<sequence length="285" mass="32116">MRNIFLTAIPMTIILSAGVFSYSRNKSAPAKSYDLSKPLKTWKLPASLKEISGIAWVDANHLLAIEDLTPNLYLLNMNGKNIIERKVLIKQETKKFDLEDVSVNGTTAYCLRSDGKLYQVANWNTKASSIKYETGLSRDNNTEGICVDPPSKDLLIACKEDNGLKDAKKSTRAVYRFSPSTRQLNKKPFLLIEKKDLGIKEERPDVFPSAISIHPTTHDIYLLSTRENKCLMVYTYQGKFKSIQYLNADEFPQPEGICFAPDGTLFISTEGKGNGSAFLYEFKYQ</sequence>
<dbReference type="AlphaFoldDB" id="A0A7K1YA35"/>
<proteinExistence type="predicted"/>
<dbReference type="EMBL" id="WVHT01000004">
    <property type="protein sequence ID" value="MXV51280.1"/>
    <property type="molecule type" value="Genomic_DNA"/>
</dbReference>
<gene>
    <name evidence="4" type="ORF">GS399_09895</name>
</gene>